<feature type="transmembrane region" description="Helical" evidence="5">
    <location>
        <begin position="77"/>
        <end position="96"/>
    </location>
</feature>
<accession>A0A443SME3</accession>
<evidence type="ECO:0000259" key="6">
    <source>
        <dbReference type="Pfam" id="PF03151"/>
    </source>
</evidence>
<proteinExistence type="predicted"/>
<dbReference type="InterPro" id="IPR037185">
    <property type="entry name" value="EmrE-like"/>
</dbReference>
<keyword evidence="2 5" id="KW-0812">Transmembrane</keyword>
<dbReference type="Pfam" id="PF03151">
    <property type="entry name" value="TPT"/>
    <property type="match status" value="1"/>
</dbReference>
<evidence type="ECO:0000256" key="4">
    <source>
        <dbReference type="ARBA" id="ARBA00023136"/>
    </source>
</evidence>
<sequence>MFATSVEKTKNWTLFCLTANLLFSISIVLINKWIYKVIGFPNLTLTFIHFVVTSVGLLIAAKLFKLFKIKRLPFMKMIPLSLTFCGFVVFTNLSLLHNSVGIYQVYKTLTMPLIALIQFYFYKESLSNRVKLCLIPILFGVFLSSFYDLKFSFTGFVYAMLGVVVTSVYQIWVGKRQNELKITSAQLLVYQAPLSALWLLVVIPIFEPPGDELLKSHFTAHDLLFVMISGTIALLINLTIFAIIGNTSPMTYNVFGQLKFALTIIFGFLIFDDELYFLQFIGISLTFFGVALYTITRLREQKQRLPLLPTLQSKKHSDI</sequence>
<keyword evidence="8" id="KW-1185">Reference proteome</keyword>
<feature type="transmembrane region" description="Helical" evidence="5">
    <location>
        <begin position="102"/>
        <end position="122"/>
    </location>
</feature>
<keyword evidence="3 5" id="KW-1133">Transmembrane helix</keyword>
<dbReference type="OrthoDB" id="5547497at2759"/>
<dbReference type="Proteomes" id="UP000288716">
    <property type="component" value="Unassembled WGS sequence"/>
</dbReference>
<evidence type="ECO:0000256" key="2">
    <source>
        <dbReference type="ARBA" id="ARBA00022692"/>
    </source>
</evidence>
<feature type="transmembrane region" description="Helical" evidence="5">
    <location>
        <begin position="277"/>
        <end position="295"/>
    </location>
</feature>
<feature type="transmembrane region" description="Helical" evidence="5">
    <location>
        <begin position="153"/>
        <end position="173"/>
    </location>
</feature>
<gene>
    <name evidence="7" type="ORF">B4U80_00227</name>
</gene>
<dbReference type="InterPro" id="IPR050186">
    <property type="entry name" value="TPT_transporter"/>
</dbReference>
<dbReference type="PANTHER" id="PTHR11132">
    <property type="entry name" value="SOLUTE CARRIER FAMILY 35"/>
    <property type="match status" value="1"/>
</dbReference>
<feature type="transmembrane region" description="Helical" evidence="5">
    <location>
        <begin position="185"/>
        <end position="203"/>
    </location>
</feature>
<protein>
    <recommendedName>
        <fullName evidence="6">Sugar phosphate transporter domain-containing protein</fullName>
    </recommendedName>
</protein>
<evidence type="ECO:0000256" key="1">
    <source>
        <dbReference type="ARBA" id="ARBA00004141"/>
    </source>
</evidence>
<keyword evidence="4 5" id="KW-0472">Membrane</keyword>
<dbReference type="AlphaFoldDB" id="A0A443SME3"/>
<organism evidence="7 8">
    <name type="scientific">Leptotrombidium deliense</name>
    <dbReference type="NCBI Taxonomy" id="299467"/>
    <lineage>
        <taxon>Eukaryota</taxon>
        <taxon>Metazoa</taxon>
        <taxon>Ecdysozoa</taxon>
        <taxon>Arthropoda</taxon>
        <taxon>Chelicerata</taxon>
        <taxon>Arachnida</taxon>
        <taxon>Acari</taxon>
        <taxon>Acariformes</taxon>
        <taxon>Trombidiformes</taxon>
        <taxon>Prostigmata</taxon>
        <taxon>Anystina</taxon>
        <taxon>Parasitengona</taxon>
        <taxon>Trombiculoidea</taxon>
        <taxon>Trombiculidae</taxon>
        <taxon>Leptotrombidium</taxon>
    </lineage>
</organism>
<reference evidence="7 8" key="1">
    <citation type="journal article" date="2018" name="Gigascience">
        <title>Genomes of trombidid mites reveal novel predicted allergens and laterally-transferred genes associated with secondary metabolism.</title>
        <authorList>
            <person name="Dong X."/>
            <person name="Chaisiri K."/>
            <person name="Xia D."/>
            <person name="Armstrong S.D."/>
            <person name="Fang Y."/>
            <person name="Donnelly M.J."/>
            <person name="Kadowaki T."/>
            <person name="McGarry J.W."/>
            <person name="Darby A.C."/>
            <person name="Makepeace B.L."/>
        </authorList>
    </citation>
    <scope>NUCLEOTIDE SEQUENCE [LARGE SCALE GENOMIC DNA]</scope>
    <source>
        <strain evidence="7">UoL-UT</strain>
    </source>
</reference>
<dbReference type="GO" id="GO:0016020">
    <property type="term" value="C:membrane"/>
    <property type="evidence" value="ECO:0007669"/>
    <property type="project" value="UniProtKB-SubCell"/>
</dbReference>
<dbReference type="EMBL" id="NCKV01001260">
    <property type="protein sequence ID" value="RWS28697.1"/>
    <property type="molecule type" value="Genomic_DNA"/>
</dbReference>
<name>A0A443SME3_9ACAR</name>
<dbReference type="InterPro" id="IPR004853">
    <property type="entry name" value="Sugar_P_trans_dom"/>
</dbReference>
<evidence type="ECO:0000313" key="8">
    <source>
        <dbReference type="Proteomes" id="UP000288716"/>
    </source>
</evidence>
<dbReference type="STRING" id="299467.A0A443SME3"/>
<dbReference type="VEuPathDB" id="VectorBase:LDEU003343"/>
<dbReference type="SUPFAM" id="SSF103481">
    <property type="entry name" value="Multidrug resistance efflux transporter EmrE"/>
    <property type="match status" value="2"/>
</dbReference>
<feature type="transmembrane region" description="Helical" evidence="5">
    <location>
        <begin position="129"/>
        <end position="147"/>
    </location>
</feature>
<feature type="domain" description="Sugar phosphate transporter" evidence="6">
    <location>
        <begin position="21"/>
        <end position="293"/>
    </location>
</feature>
<evidence type="ECO:0000256" key="5">
    <source>
        <dbReference type="SAM" id="Phobius"/>
    </source>
</evidence>
<comment type="caution">
    <text evidence="7">The sequence shown here is derived from an EMBL/GenBank/DDBJ whole genome shotgun (WGS) entry which is preliminary data.</text>
</comment>
<feature type="transmembrane region" description="Helical" evidence="5">
    <location>
        <begin position="47"/>
        <end position="65"/>
    </location>
</feature>
<feature type="transmembrane region" description="Helical" evidence="5">
    <location>
        <begin position="223"/>
        <end position="244"/>
    </location>
</feature>
<feature type="transmembrane region" description="Helical" evidence="5">
    <location>
        <begin position="251"/>
        <end position="271"/>
    </location>
</feature>
<comment type="subcellular location">
    <subcellularLocation>
        <location evidence="1">Membrane</location>
        <topology evidence="1">Multi-pass membrane protein</topology>
    </subcellularLocation>
</comment>
<feature type="transmembrane region" description="Helical" evidence="5">
    <location>
        <begin position="12"/>
        <end position="35"/>
    </location>
</feature>
<evidence type="ECO:0000256" key="3">
    <source>
        <dbReference type="ARBA" id="ARBA00022989"/>
    </source>
</evidence>
<evidence type="ECO:0000313" key="7">
    <source>
        <dbReference type="EMBL" id="RWS28697.1"/>
    </source>
</evidence>